<dbReference type="GO" id="GO:0000470">
    <property type="term" value="P:maturation of LSU-rRNA"/>
    <property type="evidence" value="ECO:0007669"/>
    <property type="project" value="TreeGrafter"/>
</dbReference>
<feature type="compositionally biased region" description="Basic and acidic residues" evidence="2">
    <location>
        <begin position="55"/>
        <end position="69"/>
    </location>
</feature>
<evidence type="ECO:0008006" key="5">
    <source>
        <dbReference type="Google" id="ProtNLM"/>
    </source>
</evidence>
<evidence type="ECO:0000256" key="1">
    <source>
        <dbReference type="ARBA" id="ARBA00007462"/>
    </source>
</evidence>
<reference evidence="3" key="1">
    <citation type="submission" date="2023-08" db="EMBL/GenBank/DDBJ databases">
        <authorList>
            <person name="Audoor S."/>
            <person name="Bilcke G."/>
        </authorList>
    </citation>
    <scope>NUCLEOTIDE SEQUENCE</scope>
</reference>
<comment type="caution">
    <text evidence="3">The sequence shown here is derived from an EMBL/GenBank/DDBJ whole genome shotgun (WGS) entry which is preliminary data.</text>
</comment>
<dbReference type="PANTHER" id="PTHR13245">
    <property type="entry name" value="RRP15-LIKE PROTEIN"/>
    <property type="match status" value="1"/>
</dbReference>
<dbReference type="AlphaFoldDB" id="A0AAD2CH85"/>
<dbReference type="GO" id="GO:0000460">
    <property type="term" value="P:maturation of 5.8S rRNA"/>
    <property type="evidence" value="ECO:0007669"/>
    <property type="project" value="TreeGrafter"/>
</dbReference>
<feature type="compositionally biased region" description="Basic and acidic residues" evidence="2">
    <location>
        <begin position="125"/>
        <end position="138"/>
    </location>
</feature>
<keyword evidence="4" id="KW-1185">Reference proteome</keyword>
<evidence type="ECO:0000313" key="4">
    <source>
        <dbReference type="Proteomes" id="UP001295423"/>
    </source>
</evidence>
<feature type="region of interest" description="Disordered" evidence="2">
    <location>
        <begin position="1"/>
        <end position="77"/>
    </location>
</feature>
<feature type="region of interest" description="Disordered" evidence="2">
    <location>
        <begin position="118"/>
        <end position="138"/>
    </location>
</feature>
<proteinExistence type="inferred from homology"/>
<dbReference type="EMBL" id="CAKOGP040000335">
    <property type="protein sequence ID" value="CAJ1934196.1"/>
    <property type="molecule type" value="Genomic_DNA"/>
</dbReference>
<feature type="compositionally biased region" description="Basic residues" evidence="2">
    <location>
        <begin position="1"/>
        <end position="12"/>
    </location>
</feature>
<dbReference type="Proteomes" id="UP001295423">
    <property type="component" value="Unassembled WGS sequence"/>
</dbReference>
<dbReference type="Pfam" id="PF07890">
    <property type="entry name" value="Rrp15p"/>
    <property type="match status" value="1"/>
</dbReference>
<feature type="region of interest" description="Disordered" evidence="2">
    <location>
        <begin position="263"/>
        <end position="300"/>
    </location>
</feature>
<feature type="compositionally biased region" description="Acidic residues" evidence="2">
    <location>
        <begin position="30"/>
        <end position="41"/>
    </location>
</feature>
<gene>
    <name evidence="3" type="ORF">CYCCA115_LOCUS3635</name>
</gene>
<dbReference type="GO" id="GO:0030687">
    <property type="term" value="C:preribosome, large subunit precursor"/>
    <property type="evidence" value="ECO:0007669"/>
    <property type="project" value="TreeGrafter"/>
</dbReference>
<comment type="similarity">
    <text evidence="1">Belongs to the RRP15 family.</text>
</comment>
<accession>A0AAD2CH85</accession>
<evidence type="ECO:0000313" key="3">
    <source>
        <dbReference type="EMBL" id="CAJ1934196.1"/>
    </source>
</evidence>
<organism evidence="3 4">
    <name type="scientific">Cylindrotheca closterium</name>
    <dbReference type="NCBI Taxonomy" id="2856"/>
    <lineage>
        <taxon>Eukaryota</taxon>
        <taxon>Sar</taxon>
        <taxon>Stramenopiles</taxon>
        <taxon>Ochrophyta</taxon>
        <taxon>Bacillariophyta</taxon>
        <taxon>Bacillariophyceae</taxon>
        <taxon>Bacillariophycidae</taxon>
        <taxon>Bacillariales</taxon>
        <taxon>Bacillariaceae</taxon>
        <taxon>Cylindrotheca</taxon>
    </lineage>
</organism>
<dbReference type="PANTHER" id="PTHR13245:SF14">
    <property type="entry name" value="RRP15-LIKE PROTEIN"/>
    <property type="match status" value="1"/>
</dbReference>
<feature type="region of interest" description="Disordered" evidence="2">
    <location>
        <begin position="227"/>
        <end position="250"/>
    </location>
</feature>
<dbReference type="InterPro" id="IPR012459">
    <property type="entry name" value="Rrp15"/>
</dbReference>
<evidence type="ECO:0000256" key="2">
    <source>
        <dbReference type="SAM" id="MobiDB-lite"/>
    </source>
</evidence>
<sequence length="300" mass="33699">MARSKSTFRSKRRNESSISESDLKRFAGSSDEDEDDDDEQVLENWQRQESSDGESTTKDDNSQRINSRDDMDEDDELEPDVFIQSSSAKMSNAMAKILGTSNAERAITSVVLSKTTTPLQKMQMKQKEETKAMREKRRDNRERCLTALHIPLSVATTNTINTGQHSVAKELEQERLHRRVATRGVVALFNAITQHQQVSESSQTVSRGSNIEPKVTKHTFLSKIKNAASVSTEEKIPGASDTGSAKSSKWDALNEDYLLNHKKNWDEESSDGENDNLDDEEDGDVDVSTAVQGRKKRRKS</sequence>
<protein>
    <recommendedName>
        <fullName evidence="5">RRP15-like protein</fullName>
    </recommendedName>
</protein>
<feature type="compositionally biased region" description="Acidic residues" evidence="2">
    <location>
        <begin position="267"/>
        <end position="285"/>
    </location>
</feature>
<name>A0AAD2CH85_9STRA</name>